<dbReference type="EMBL" id="MXAN01000033">
    <property type="protein sequence ID" value="OPH37763.1"/>
    <property type="molecule type" value="Genomic_DNA"/>
</dbReference>
<evidence type="ECO:0000313" key="5">
    <source>
        <dbReference type="Proteomes" id="UP000254107"/>
    </source>
</evidence>
<sequence length="255" mass="30706">MRLNHFINIIFFKENINRERLIKNFHIFFMVFFVLCFLTNYFFSVFVGFGFIFFIFIIEYLFLYFRIKDGKENIEEIRKDIKFVFIISPISIIVIISIFNFLEFPYYMIDFNKEKKELSTVTGVVSSPIVGSNQYKKPEKYFVINNNKSEKLTNSQTFQLNYPHHKLMDRELELPIGESIEVIYLTTYNGNNKPIFLAYDVKISGISYIEYQDSLRFFQENKRKSFLFLTISMVSYTLSIFFSFIFMLYTNRRNV</sequence>
<feature type="transmembrane region" description="Helical" evidence="1">
    <location>
        <begin position="49"/>
        <end position="67"/>
    </location>
</feature>
<dbReference type="Proteomes" id="UP000254107">
    <property type="component" value="Unassembled WGS sequence"/>
</dbReference>
<evidence type="ECO:0000256" key="1">
    <source>
        <dbReference type="SAM" id="Phobius"/>
    </source>
</evidence>
<feature type="transmembrane region" description="Helical" evidence="1">
    <location>
        <begin position="226"/>
        <end position="249"/>
    </location>
</feature>
<keyword evidence="1" id="KW-0812">Transmembrane</keyword>
<protein>
    <submittedName>
        <fullName evidence="2">Uncharacterized protein</fullName>
    </submittedName>
</protein>
<evidence type="ECO:0000313" key="3">
    <source>
        <dbReference type="EMBL" id="STY99464.1"/>
    </source>
</evidence>
<gene>
    <name evidence="2" type="ORF">B5J94_05230</name>
    <name evidence="3" type="ORF">NCTC7911_00840</name>
</gene>
<evidence type="ECO:0000313" key="2">
    <source>
        <dbReference type="EMBL" id="OPH37763.1"/>
    </source>
</evidence>
<dbReference type="AlphaFoldDB" id="A0A1V4GYV5"/>
<reference evidence="2" key="2">
    <citation type="submission" date="2017-03" db="EMBL/GenBank/DDBJ databases">
        <authorList>
            <person name="Afonso C.L."/>
            <person name="Miller P.J."/>
            <person name="Scott M.A."/>
            <person name="Spackman E."/>
            <person name="Goraichik I."/>
            <person name="Dimitrov K.M."/>
            <person name="Suarez D.L."/>
            <person name="Swayne D.E."/>
        </authorList>
    </citation>
    <scope>NUCLEOTIDE SEQUENCE</scope>
    <source>
        <strain evidence="2">CCUG 4441</strain>
    </source>
</reference>
<keyword evidence="1" id="KW-0472">Membrane</keyword>
<evidence type="ECO:0000313" key="4">
    <source>
        <dbReference type="Proteomes" id="UP000191025"/>
    </source>
</evidence>
<dbReference type="Proteomes" id="UP000191025">
    <property type="component" value="Unassembled WGS sequence"/>
</dbReference>
<organism evidence="2 4">
    <name type="scientific">Moraxella lacunata</name>
    <dbReference type="NCBI Taxonomy" id="477"/>
    <lineage>
        <taxon>Bacteria</taxon>
        <taxon>Pseudomonadati</taxon>
        <taxon>Pseudomonadota</taxon>
        <taxon>Gammaproteobacteria</taxon>
        <taxon>Moraxellales</taxon>
        <taxon>Moraxellaceae</taxon>
        <taxon>Moraxella</taxon>
    </lineage>
</organism>
<reference evidence="4" key="1">
    <citation type="submission" date="2017-03" db="EMBL/GenBank/DDBJ databases">
        <title>Draft genome sequence of Moraxella equi CCUG 4950T type strain.</title>
        <authorList>
            <person name="Salva-Serra F."/>
            <person name="Engstrom-Jakobsson H."/>
            <person name="Thorell K."/>
            <person name="Jaen-Luchoro D."/>
            <person name="Gonzales-Siles L."/>
            <person name="Karlsson R."/>
            <person name="Yazdan S."/>
            <person name="Boulund F."/>
            <person name="Johnning A."/>
            <person name="Engstrand L."/>
            <person name="Kristiansson E."/>
            <person name="Moore E."/>
        </authorList>
    </citation>
    <scope>NUCLEOTIDE SEQUENCE [LARGE SCALE GENOMIC DNA]</scope>
    <source>
        <strain evidence="4">CCUG 4441</strain>
    </source>
</reference>
<accession>A0A1V4GYV5</accession>
<dbReference type="GeneID" id="302269477"/>
<keyword evidence="5" id="KW-1185">Reference proteome</keyword>
<name>A0A1V4GYV5_MORLA</name>
<dbReference type="RefSeq" id="WP_062501388.1">
    <property type="nucleotide sequence ID" value="NZ_MXAN01000033.1"/>
</dbReference>
<dbReference type="EMBL" id="UGQC01000001">
    <property type="protein sequence ID" value="STY99464.1"/>
    <property type="molecule type" value="Genomic_DNA"/>
</dbReference>
<proteinExistence type="predicted"/>
<feature type="transmembrane region" description="Helical" evidence="1">
    <location>
        <begin position="83"/>
        <end position="102"/>
    </location>
</feature>
<reference evidence="3 5" key="3">
    <citation type="submission" date="2018-06" db="EMBL/GenBank/DDBJ databases">
        <authorList>
            <consortium name="Pathogen Informatics"/>
            <person name="Doyle S."/>
        </authorList>
    </citation>
    <scope>NUCLEOTIDE SEQUENCE [LARGE SCALE GENOMIC DNA]</scope>
    <source>
        <strain evidence="3 5">NCTC7911</strain>
    </source>
</reference>
<keyword evidence="1" id="KW-1133">Transmembrane helix</keyword>
<feature type="transmembrane region" description="Helical" evidence="1">
    <location>
        <begin position="21"/>
        <end position="43"/>
    </location>
</feature>